<evidence type="ECO:0000313" key="1">
    <source>
        <dbReference type="EMBL" id="KAK0474488.1"/>
    </source>
</evidence>
<evidence type="ECO:0000313" key="2">
    <source>
        <dbReference type="Proteomes" id="UP001175228"/>
    </source>
</evidence>
<comment type="caution">
    <text evidence="1">The sequence shown here is derived from an EMBL/GenBank/DDBJ whole genome shotgun (WGS) entry which is preliminary data.</text>
</comment>
<keyword evidence="2" id="KW-1185">Reference proteome</keyword>
<dbReference type="AlphaFoldDB" id="A0AA39NZZ4"/>
<accession>A0AA39NZZ4</accession>
<sequence>MCYYFLRIGLPHWDWFFGNRSKSYTRSNSLADPFPGRILLQARRKYASKLVHARTYFSSMGWHHSLHNHQYHYTLRGYNALGWMTITLEMGTSGRMKVFTYGPKIMRRLMYATFYLEGILDLGP</sequence>
<dbReference type="Proteomes" id="UP001175228">
    <property type="component" value="Unassembled WGS sequence"/>
</dbReference>
<name>A0AA39NZZ4_9AGAR</name>
<dbReference type="EMBL" id="JAUEPU010000168">
    <property type="protein sequence ID" value="KAK0474488.1"/>
    <property type="molecule type" value="Genomic_DNA"/>
</dbReference>
<proteinExistence type="predicted"/>
<reference evidence="1" key="1">
    <citation type="submission" date="2023-06" db="EMBL/GenBank/DDBJ databases">
        <authorList>
            <consortium name="Lawrence Berkeley National Laboratory"/>
            <person name="Ahrendt S."/>
            <person name="Sahu N."/>
            <person name="Indic B."/>
            <person name="Wong-Bajracharya J."/>
            <person name="Merenyi Z."/>
            <person name="Ke H.-M."/>
            <person name="Monk M."/>
            <person name="Kocsube S."/>
            <person name="Drula E."/>
            <person name="Lipzen A."/>
            <person name="Balint B."/>
            <person name="Henrissat B."/>
            <person name="Andreopoulos B."/>
            <person name="Martin F.M."/>
            <person name="Harder C.B."/>
            <person name="Rigling D."/>
            <person name="Ford K.L."/>
            <person name="Foster G.D."/>
            <person name="Pangilinan J."/>
            <person name="Papanicolaou A."/>
            <person name="Barry K."/>
            <person name="LaButti K."/>
            <person name="Viragh M."/>
            <person name="Koriabine M."/>
            <person name="Yan M."/>
            <person name="Riley R."/>
            <person name="Champramary S."/>
            <person name="Plett K.L."/>
            <person name="Tsai I.J."/>
            <person name="Slot J."/>
            <person name="Sipos G."/>
            <person name="Plett J."/>
            <person name="Nagy L.G."/>
            <person name="Grigoriev I.V."/>
        </authorList>
    </citation>
    <scope>NUCLEOTIDE SEQUENCE</scope>
    <source>
        <strain evidence="1">HWK02</strain>
    </source>
</reference>
<protein>
    <submittedName>
        <fullName evidence="1">Uncharacterized protein</fullName>
    </submittedName>
</protein>
<organism evidence="1 2">
    <name type="scientific">Armillaria luteobubalina</name>
    <dbReference type="NCBI Taxonomy" id="153913"/>
    <lineage>
        <taxon>Eukaryota</taxon>
        <taxon>Fungi</taxon>
        <taxon>Dikarya</taxon>
        <taxon>Basidiomycota</taxon>
        <taxon>Agaricomycotina</taxon>
        <taxon>Agaricomycetes</taxon>
        <taxon>Agaricomycetidae</taxon>
        <taxon>Agaricales</taxon>
        <taxon>Marasmiineae</taxon>
        <taxon>Physalacriaceae</taxon>
        <taxon>Armillaria</taxon>
    </lineage>
</organism>
<gene>
    <name evidence="1" type="ORF">EDD18DRAFT_1116505</name>
</gene>